<feature type="domain" description="RNA polymerase Rpb7-like N-terminal" evidence="6">
    <location>
        <begin position="8"/>
        <end position="64"/>
    </location>
</feature>
<organism evidence="8 9">
    <name type="scientific">Trichoplax adhaerens</name>
    <name type="common">Trichoplax reptans</name>
    <dbReference type="NCBI Taxonomy" id="10228"/>
    <lineage>
        <taxon>Eukaryota</taxon>
        <taxon>Metazoa</taxon>
        <taxon>Placozoa</taxon>
        <taxon>Uniplacotomia</taxon>
        <taxon>Trichoplacea</taxon>
        <taxon>Trichoplacidae</taxon>
        <taxon>Trichoplax</taxon>
    </lineage>
</organism>
<proteinExistence type="inferred from homology"/>
<dbReference type="Pfam" id="PF03876">
    <property type="entry name" value="SHS2_Rpb7-N"/>
    <property type="match status" value="1"/>
</dbReference>
<evidence type="ECO:0000313" key="8">
    <source>
        <dbReference type="EMBL" id="EDV27426.1"/>
    </source>
</evidence>
<dbReference type="CTD" id="6750475"/>
<evidence type="ECO:0000259" key="7">
    <source>
        <dbReference type="Pfam" id="PF08292"/>
    </source>
</evidence>
<reference evidence="8 9" key="1">
    <citation type="journal article" date="2008" name="Nature">
        <title>The Trichoplax genome and the nature of placozoans.</title>
        <authorList>
            <person name="Srivastava M."/>
            <person name="Begovic E."/>
            <person name="Chapman J."/>
            <person name="Putnam N.H."/>
            <person name="Hellsten U."/>
            <person name="Kawashima T."/>
            <person name="Kuo A."/>
            <person name="Mitros T."/>
            <person name="Salamov A."/>
            <person name="Carpenter M.L."/>
            <person name="Signorovitch A.Y."/>
            <person name="Moreno M.A."/>
            <person name="Kamm K."/>
            <person name="Grimwood J."/>
            <person name="Schmutz J."/>
            <person name="Shapiro H."/>
            <person name="Grigoriev I.V."/>
            <person name="Buss L.W."/>
            <person name="Schierwater B."/>
            <person name="Dellaporta S.L."/>
            <person name="Rokhsar D.S."/>
        </authorList>
    </citation>
    <scope>NUCLEOTIDE SEQUENCE [LARGE SCALE GENOMIC DNA]</scope>
    <source>
        <strain evidence="8 9">Grell-BS-1999</strain>
    </source>
</reference>
<evidence type="ECO:0000256" key="2">
    <source>
        <dbReference type="ARBA" id="ARBA00009307"/>
    </source>
</evidence>
<dbReference type="KEGG" id="tad:TRIADDRAFT_53108"/>
<name>B3RNB8_TRIAD</name>
<evidence type="ECO:0000256" key="4">
    <source>
        <dbReference type="ARBA" id="ARBA00023163"/>
    </source>
</evidence>
<dbReference type="FunFam" id="3.30.1490.120:FF:000002">
    <property type="entry name" value="DNA-directed RNA polymerase III subunit RPC8"/>
    <property type="match status" value="1"/>
</dbReference>
<dbReference type="HOGENOM" id="CLU_073901_1_0_1"/>
<dbReference type="InterPro" id="IPR036898">
    <property type="entry name" value="RNA_pol_Rpb7-like_N_sf"/>
</dbReference>
<dbReference type="InterPro" id="IPR013238">
    <property type="entry name" value="RNA_pol_III_Rbc25"/>
</dbReference>
<evidence type="ECO:0000259" key="6">
    <source>
        <dbReference type="Pfam" id="PF03876"/>
    </source>
</evidence>
<dbReference type="PhylomeDB" id="B3RNB8"/>
<feature type="domain" description="RNA polymerase III subunit Rpc25" evidence="7">
    <location>
        <begin position="78"/>
        <end position="158"/>
    </location>
</feature>
<dbReference type="STRING" id="10228.B3RNB8"/>
<dbReference type="FunCoup" id="B3RNB8">
    <property type="interactions" value="1559"/>
</dbReference>
<dbReference type="Pfam" id="PF08292">
    <property type="entry name" value="RNA_pol_Rbc25"/>
    <property type="match status" value="1"/>
</dbReference>
<dbReference type="InterPro" id="IPR045113">
    <property type="entry name" value="Rpb7-like"/>
</dbReference>
<dbReference type="GO" id="GO:0005666">
    <property type="term" value="C:RNA polymerase III complex"/>
    <property type="evidence" value="ECO:0000318"/>
    <property type="project" value="GO_Central"/>
</dbReference>
<dbReference type="InterPro" id="IPR005576">
    <property type="entry name" value="Rpb7-like_N"/>
</dbReference>
<keyword evidence="5" id="KW-0539">Nucleus</keyword>
<dbReference type="OMA" id="FCLSEME"/>
<comment type="similarity">
    <text evidence="2">Belongs to the eukaryotic RPB7/RPC8 RNA polymerase subunit family.</text>
</comment>
<protein>
    <recommendedName>
        <fullName evidence="10">RNA polymerase III subunit Rpc25 domain-containing protein</fullName>
    </recommendedName>
</protein>
<evidence type="ECO:0000256" key="3">
    <source>
        <dbReference type="ARBA" id="ARBA00022478"/>
    </source>
</evidence>
<keyword evidence="9" id="KW-1185">Reference proteome</keyword>
<evidence type="ECO:0000256" key="5">
    <source>
        <dbReference type="ARBA" id="ARBA00023242"/>
    </source>
</evidence>
<dbReference type="OrthoDB" id="10256606at2759"/>
<dbReference type="GeneID" id="6750475"/>
<dbReference type="InParanoid" id="B3RNB8"/>
<keyword evidence="4" id="KW-0804">Transcription</keyword>
<evidence type="ECO:0008006" key="10">
    <source>
        <dbReference type="Google" id="ProtNLM"/>
    </source>
</evidence>
<dbReference type="Gene3D" id="3.30.1490.120">
    <property type="entry name" value="RNA polymerase Rpb7-like, N-terminal domain"/>
    <property type="match status" value="1"/>
</dbReference>
<dbReference type="eggNOG" id="KOG3297">
    <property type="taxonomic scope" value="Eukaryota"/>
</dbReference>
<sequence length="160" mass="18527">MFVLCCMKDTIRIKPHLFRLDIHYVIEEQLNKKFANKVVHNVGLCIGVYDILSISDSYVLPGDGSSFTSGYPAEDRSDYEEQLWLWEYQTENRIHDLFMDVNKEVRFRVVDHIFADSAPVSDTAQKEDNENESYDCSKSPYTIIGTINHPGLGLVTWWNN</sequence>
<dbReference type="CDD" id="cd04330">
    <property type="entry name" value="RNAP_III_Rpc25_N"/>
    <property type="match status" value="1"/>
</dbReference>
<gene>
    <name evidence="8" type="ORF">TRIADDRAFT_53108</name>
</gene>
<dbReference type="GO" id="GO:0006384">
    <property type="term" value="P:transcription initiation at RNA polymerase III promoter"/>
    <property type="evidence" value="ECO:0000318"/>
    <property type="project" value="GO_Central"/>
</dbReference>
<evidence type="ECO:0000256" key="1">
    <source>
        <dbReference type="ARBA" id="ARBA00004123"/>
    </source>
</evidence>
<dbReference type="Proteomes" id="UP000009022">
    <property type="component" value="Unassembled WGS sequence"/>
</dbReference>
<dbReference type="AlphaFoldDB" id="B3RNB8"/>
<dbReference type="EMBL" id="DS985242">
    <property type="protein sequence ID" value="EDV27426.1"/>
    <property type="molecule type" value="Genomic_DNA"/>
</dbReference>
<evidence type="ECO:0000313" key="9">
    <source>
        <dbReference type="Proteomes" id="UP000009022"/>
    </source>
</evidence>
<accession>B3RNB8</accession>
<dbReference type="SUPFAM" id="SSF88798">
    <property type="entry name" value="N-terminal, heterodimerisation domain of RBP7 (RpoE)"/>
    <property type="match status" value="1"/>
</dbReference>
<dbReference type="PANTHER" id="PTHR12709">
    <property type="entry name" value="DNA-DIRECTED RNA POLYMERASE II, III"/>
    <property type="match status" value="1"/>
</dbReference>
<dbReference type="PANTHER" id="PTHR12709:SF1">
    <property type="entry name" value="DNA-DIRECTED RNA POLYMERASE III SUBUNIT RPC8"/>
    <property type="match status" value="1"/>
</dbReference>
<keyword evidence="3" id="KW-0240">DNA-directed RNA polymerase</keyword>
<comment type="subcellular location">
    <subcellularLocation>
        <location evidence="1">Nucleus</location>
    </subcellularLocation>
</comment>
<dbReference type="RefSeq" id="XP_002109260.1">
    <property type="nucleotide sequence ID" value="XM_002109224.1"/>
</dbReference>